<keyword evidence="2" id="KW-1185">Reference proteome</keyword>
<evidence type="ECO:0008006" key="3">
    <source>
        <dbReference type="Google" id="ProtNLM"/>
    </source>
</evidence>
<reference evidence="2" key="1">
    <citation type="journal article" date="2019" name="Int. J. Syst. Evol. Microbiol.">
        <title>The Global Catalogue of Microorganisms (GCM) 10K type strain sequencing project: providing services to taxonomists for standard genome sequencing and annotation.</title>
        <authorList>
            <consortium name="The Broad Institute Genomics Platform"/>
            <consortium name="The Broad Institute Genome Sequencing Center for Infectious Disease"/>
            <person name="Wu L."/>
            <person name="Ma J."/>
        </authorList>
    </citation>
    <scope>NUCLEOTIDE SEQUENCE [LARGE SCALE GENOMIC DNA]</scope>
    <source>
        <strain evidence="2">JCM 18410</strain>
    </source>
</reference>
<protein>
    <recommendedName>
        <fullName evidence="3">RidA family protein</fullName>
    </recommendedName>
</protein>
<dbReference type="SUPFAM" id="SSF55298">
    <property type="entry name" value="YjgF-like"/>
    <property type="match status" value="1"/>
</dbReference>
<accession>A0ABP9KAJ9</accession>
<gene>
    <name evidence="1" type="ORF">GCM10023336_23630</name>
</gene>
<dbReference type="InterPro" id="IPR035959">
    <property type="entry name" value="RutC-like_sf"/>
</dbReference>
<dbReference type="EMBL" id="BAABKC010000037">
    <property type="protein sequence ID" value="GAA5053421.1"/>
    <property type="molecule type" value="Genomic_DNA"/>
</dbReference>
<dbReference type="Proteomes" id="UP001500124">
    <property type="component" value="Unassembled WGS sequence"/>
</dbReference>
<organism evidence="1 2">
    <name type="scientific">Streptomyces similanensis</name>
    <dbReference type="NCBI Taxonomy" id="1274988"/>
    <lineage>
        <taxon>Bacteria</taxon>
        <taxon>Bacillati</taxon>
        <taxon>Actinomycetota</taxon>
        <taxon>Actinomycetes</taxon>
        <taxon>Kitasatosporales</taxon>
        <taxon>Streptomycetaceae</taxon>
        <taxon>Streptomyces</taxon>
    </lineage>
</organism>
<dbReference type="Gene3D" id="3.30.1330.40">
    <property type="entry name" value="RutC-like"/>
    <property type="match status" value="1"/>
</dbReference>
<evidence type="ECO:0000313" key="1">
    <source>
        <dbReference type="EMBL" id="GAA5053421.1"/>
    </source>
</evidence>
<name>A0ABP9KAJ9_9ACTN</name>
<sequence>MVGYVPSAPGCAGRTGVVAGAGELLAGLFGAAVRPACGAVGMNILPLDAPVEIGVVLEVSGGGGR</sequence>
<proteinExistence type="predicted"/>
<comment type="caution">
    <text evidence="1">The sequence shown here is derived from an EMBL/GenBank/DDBJ whole genome shotgun (WGS) entry which is preliminary data.</text>
</comment>
<evidence type="ECO:0000313" key="2">
    <source>
        <dbReference type="Proteomes" id="UP001500124"/>
    </source>
</evidence>